<evidence type="ECO:0000313" key="1">
    <source>
        <dbReference type="EMBL" id="CAK6963653.1"/>
    </source>
</evidence>
<sequence length="110" mass="11642">MDDGYFLPITLIHKFMSCHRCLLLSLTTSPSLPPNPSPTQPFPPQAAQANPLAALSPPFCNSSGRRPLSVVVCCMLALSSSLPLCWQPGGGGGVRCVSLHPPQPPAFLFS</sequence>
<reference evidence="1 2" key="1">
    <citation type="submission" date="2024-01" db="EMBL/GenBank/DDBJ databases">
        <authorList>
            <person name="Alioto T."/>
            <person name="Alioto T."/>
            <person name="Gomez Garrido J."/>
        </authorList>
    </citation>
    <scope>NUCLEOTIDE SEQUENCE [LARGE SCALE GENOMIC DNA]</scope>
</reference>
<organism evidence="1 2">
    <name type="scientific">Scomber scombrus</name>
    <name type="common">Atlantic mackerel</name>
    <name type="synonym">Scomber vernalis</name>
    <dbReference type="NCBI Taxonomy" id="13677"/>
    <lineage>
        <taxon>Eukaryota</taxon>
        <taxon>Metazoa</taxon>
        <taxon>Chordata</taxon>
        <taxon>Craniata</taxon>
        <taxon>Vertebrata</taxon>
        <taxon>Euteleostomi</taxon>
        <taxon>Actinopterygii</taxon>
        <taxon>Neopterygii</taxon>
        <taxon>Teleostei</taxon>
        <taxon>Neoteleostei</taxon>
        <taxon>Acanthomorphata</taxon>
        <taxon>Pelagiaria</taxon>
        <taxon>Scombriformes</taxon>
        <taxon>Scombridae</taxon>
        <taxon>Scomber</taxon>
    </lineage>
</organism>
<evidence type="ECO:0000313" key="2">
    <source>
        <dbReference type="Proteomes" id="UP001314229"/>
    </source>
</evidence>
<dbReference type="EMBL" id="CAWUFR010000066">
    <property type="protein sequence ID" value="CAK6963653.1"/>
    <property type="molecule type" value="Genomic_DNA"/>
</dbReference>
<name>A0AAV1NWC9_SCOSC</name>
<dbReference type="Proteomes" id="UP001314229">
    <property type="component" value="Unassembled WGS sequence"/>
</dbReference>
<protein>
    <submittedName>
        <fullName evidence="1">Uncharacterized protein</fullName>
    </submittedName>
</protein>
<proteinExistence type="predicted"/>
<comment type="caution">
    <text evidence="1">The sequence shown here is derived from an EMBL/GenBank/DDBJ whole genome shotgun (WGS) entry which is preliminary data.</text>
</comment>
<accession>A0AAV1NWC9</accession>
<keyword evidence="2" id="KW-1185">Reference proteome</keyword>
<dbReference type="AlphaFoldDB" id="A0AAV1NWC9"/>
<gene>
    <name evidence="1" type="ORF">FSCOSCO3_A002150</name>
</gene>